<dbReference type="Pfam" id="PF00098">
    <property type="entry name" value="zf-CCHC"/>
    <property type="match status" value="1"/>
</dbReference>
<comment type="caution">
    <text evidence="4">The sequence shown here is derived from an EMBL/GenBank/DDBJ whole genome shotgun (WGS) entry which is preliminary data.</text>
</comment>
<proteinExistence type="predicted"/>
<dbReference type="InterPro" id="IPR001878">
    <property type="entry name" value="Znf_CCHC"/>
</dbReference>
<feature type="region of interest" description="Disordered" evidence="2">
    <location>
        <begin position="36"/>
        <end position="55"/>
    </location>
</feature>
<keyword evidence="1" id="KW-0479">Metal-binding</keyword>
<dbReference type="SUPFAM" id="SSF57756">
    <property type="entry name" value="Retrovirus zinc finger-like domains"/>
    <property type="match status" value="1"/>
</dbReference>
<dbReference type="AlphaFoldDB" id="A0AA87ZCC9"/>
<dbReference type="InterPro" id="IPR036875">
    <property type="entry name" value="Znf_CCHC_sf"/>
</dbReference>
<accession>A0AA87ZCC9</accession>
<dbReference type="GO" id="GO:0003676">
    <property type="term" value="F:nucleic acid binding"/>
    <property type="evidence" value="ECO:0007669"/>
    <property type="project" value="InterPro"/>
</dbReference>
<dbReference type="Gene3D" id="4.10.60.10">
    <property type="entry name" value="Zinc finger, CCHC-type"/>
    <property type="match status" value="1"/>
</dbReference>
<dbReference type="InterPro" id="IPR005162">
    <property type="entry name" value="Retrotrans_gag_dom"/>
</dbReference>
<evidence type="ECO:0000256" key="2">
    <source>
        <dbReference type="SAM" id="MobiDB-lite"/>
    </source>
</evidence>
<organism evidence="4 5">
    <name type="scientific">Ficus carica</name>
    <name type="common">Common fig</name>
    <dbReference type="NCBI Taxonomy" id="3494"/>
    <lineage>
        <taxon>Eukaryota</taxon>
        <taxon>Viridiplantae</taxon>
        <taxon>Streptophyta</taxon>
        <taxon>Embryophyta</taxon>
        <taxon>Tracheophyta</taxon>
        <taxon>Spermatophyta</taxon>
        <taxon>Magnoliopsida</taxon>
        <taxon>eudicotyledons</taxon>
        <taxon>Gunneridae</taxon>
        <taxon>Pentapetalae</taxon>
        <taxon>rosids</taxon>
        <taxon>fabids</taxon>
        <taxon>Rosales</taxon>
        <taxon>Moraceae</taxon>
        <taxon>Ficeae</taxon>
        <taxon>Ficus</taxon>
    </lineage>
</organism>
<evidence type="ECO:0000313" key="5">
    <source>
        <dbReference type="Proteomes" id="UP001187192"/>
    </source>
</evidence>
<dbReference type="Proteomes" id="UP001187192">
    <property type="component" value="Unassembled WGS sequence"/>
</dbReference>
<feature type="region of interest" description="Disordered" evidence="2">
    <location>
        <begin position="225"/>
        <end position="265"/>
    </location>
</feature>
<dbReference type="SMART" id="SM00343">
    <property type="entry name" value="ZnF_C2HC"/>
    <property type="match status" value="1"/>
</dbReference>
<dbReference type="PROSITE" id="PS50158">
    <property type="entry name" value="ZF_CCHC"/>
    <property type="match status" value="1"/>
</dbReference>
<evidence type="ECO:0000256" key="1">
    <source>
        <dbReference type="PROSITE-ProRule" id="PRU00047"/>
    </source>
</evidence>
<dbReference type="PANTHER" id="PTHR34482:SF47">
    <property type="entry name" value="CCHC-TYPE DOMAIN-CONTAINING PROTEIN"/>
    <property type="match status" value="1"/>
</dbReference>
<keyword evidence="1" id="KW-0863">Zinc-finger</keyword>
<dbReference type="GO" id="GO:0008270">
    <property type="term" value="F:zinc ion binding"/>
    <property type="evidence" value="ECO:0007669"/>
    <property type="project" value="UniProtKB-KW"/>
</dbReference>
<reference evidence="4" key="1">
    <citation type="submission" date="2023-07" db="EMBL/GenBank/DDBJ databases">
        <title>draft genome sequence of fig (Ficus carica).</title>
        <authorList>
            <person name="Takahashi T."/>
            <person name="Nishimura K."/>
        </authorList>
    </citation>
    <scope>NUCLEOTIDE SEQUENCE</scope>
</reference>
<evidence type="ECO:0000259" key="3">
    <source>
        <dbReference type="PROSITE" id="PS50158"/>
    </source>
</evidence>
<feature type="domain" description="CCHC-type" evidence="3">
    <location>
        <begin position="289"/>
        <end position="302"/>
    </location>
</feature>
<sequence length="365" mass="41541">MVRHRRTMPMNQDPPVPDLATVVANLQRQLLEQQQETNRLREQVPPVVPPVPDIRPEVQPEVPIAPVEAQANLPPVREDLLYERLRRMKAPEFEGPTDPIAADNWLIDIQVILDFMRLTEQEKVLCASFALKKDARHWWRTVQMRRDVTTMSWQDFVSEFRTMYFNREILAAQQDEFTSLRQGTMTVMEAINKFEQLARLCPELVPGETEKVRLMMKMFRSDIAKQVSAGDSPPTRFGRNKRKENTSGQRNYPQKKIARGNEGNSNSYPVCTKCGRKHPGICRMGSNACYLCGKEGHFAKNCTLNTQGQNPSYPSRNPNSQLHAVQAKLEGPSITQGRLEAPEPQARIYAYTKGDAEAGTSHVVT</sequence>
<evidence type="ECO:0000313" key="4">
    <source>
        <dbReference type="EMBL" id="GMN29930.1"/>
    </source>
</evidence>
<protein>
    <recommendedName>
        <fullName evidence="3">CCHC-type domain-containing protein</fullName>
    </recommendedName>
</protein>
<dbReference type="PANTHER" id="PTHR34482">
    <property type="entry name" value="DNA DAMAGE-INDUCIBLE PROTEIN 1-LIKE"/>
    <property type="match status" value="1"/>
</dbReference>
<dbReference type="Pfam" id="PF03732">
    <property type="entry name" value="Retrotrans_gag"/>
    <property type="match status" value="1"/>
</dbReference>
<dbReference type="EMBL" id="BTGU01001820">
    <property type="protein sequence ID" value="GMN29930.1"/>
    <property type="molecule type" value="Genomic_DNA"/>
</dbReference>
<name>A0AA87ZCC9_FICCA</name>
<keyword evidence="5" id="KW-1185">Reference proteome</keyword>
<gene>
    <name evidence="4" type="ORF">TIFTF001_041379</name>
</gene>
<keyword evidence="1" id="KW-0862">Zinc</keyword>